<evidence type="ECO:0000313" key="3">
    <source>
        <dbReference type="Proteomes" id="UP000001056"/>
    </source>
</evidence>
<feature type="region of interest" description="Disordered" evidence="1">
    <location>
        <begin position="103"/>
        <end position="126"/>
    </location>
</feature>
<protein>
    <submittedName>
        <fullName evidence="2">Uncharacterized protein</fullName>
    </submittedName>
</protein>
<dbReference type="VEuPathDB" id="FungiDB:CHGG_09343"/>
<organism evidence="2 3">
    <name type="scientific">Chaetomium globosum (strain ATCC 6205 / CBS 148.51 / DSM 1962 / NBRC 6347 / NRRL 1970)</name>
    <name type="common">Soil fungus</name>
    <dbReference type="NCBI Taxonomy" id="306901"/>
    <lineage>
        <taxon>Eukaryota</taxon>
        <taxon>Fungi</taxon>
        <taxon>Dikarya</taxon>
        <taxon>Ascomycota</taxon>
        <taxon>Pezizomycotina</taxon>
        <taxon>Sordariomycetes</taxon>
        <taxon>Sordariomycetidae</taxon>
        <taxon>Sordariales</taxon>
        <taxon>Chaetomiaceae</taxon>
        <taxon>Chaetomium</taxon>
    </lineage>
</organism>
<accession>Q2GRR1</accession>
<sequence>MFLLRSEVDFEKDDRQFSVPRKESTHKQQRAGMMLGHNHEHDGKSNTGNDGRADALVFLGRLRGFKVGKRRTRIYSERMRDDSEVSQWRGYFREWGTRRWVGVPGHVSRDGTGRDKPGGKPVASCP</sequence>
<dbReference type="RefSeq" id="XP_001227270.1">
    <property type="nucleotide sequence ID" value="XM_001227269.1"/>
</dbReference>
<dbReference type="AlphaFoldDB" id="Q2GRR1"/>
<gene>
    <name evidence="2" type="ORF">CHGG_09343</name>
</gene>
<dbReference type="InParanoid" id="Q2GRR1"/>
<evidence type="ECO:0000313" key="2">
    <source>
        <dbReference type="EMBL" id="EAQ85329.1"/>
    </source>
</evidence>
<name>Q2GRR1_CHAGB</name>
<dbReference type="EMBL" id="CH408034">
    <property type="protein sequence ID" value="EAQ85329.1"/>
    <property type="molecule type" value="Genomic_DNA"/>
</dbReference>
<keyword evidence="3" id="KW-1185">Reference proteome</keyword>
<dbReference type="HOGENOM" id="CLU_1981404_0_0_1"/>
<evidence type="ECO:0000256" key="1">
    <source>
        <dbReference type="SAM" id="MobiDB-lite"/>
    </source>
</evidence>
<dbReference type="GeneID" id="4395107"/>
<feature type="compositionally biased region" description="Basic and acidic residues" evidence="1">
    <location>
        <begin position="107"/>
        <end position="118"/>
    </location>
</feature>
<dbReference type="OrthoDB" id="10553597at2759"/>
<proteinExistence type="predicted"/>
<dbReference type="Proteomes" id="UP000001056">
    <property type="component" value="Unassembled WGS sequence"/>
</dbReference>
<reference evidence="3" key="1">
    <citation type="journal article" date="2015" name="Genome Announc.">
        <title>Draft genome sequence of the cellulolytic fungus Chaetomium globosum.</title>
        <authorList>
            <person name="Cuomo C.A."/>
            <person name="Untereiner W.A."/>
            <person name="Ma L.-J."/>
            <person name="Grabherr M."/>
            <person name="Birren B.W."/>
        </authorList>
    </citation>
    <scope>NUCLEOTIDE SEQUENCE [LARGE SCALE GENOMIC DNA]</scope>
    <source>
        <strain evidence="3">ATCC 6205 / CBS 148.51 / DSM 1962 / NBRC 6347 / NRRL 1970</strain>
    </source>
</reference>